<keyword evidence="5" id="KW-1185">Reference proteome</keyword>
<dbReference type="Proteomes" id="UP000675409">
    <property type="component" value="Unassembled WGS sequence"/>
</dbReference>
<organism evidence="4 5">
    <name type="scientific">Myceligenerans indicum</name>
    <dbReference type="NCBI Taxonomy" id="2593663"/>
    <lineage>
        <taxon>Bacteria</taxon>
        <taxon>Bacillati</taxon>
        <taxon>Actinomycetota</taxon>
        <taxon>Actinomycetes</taxon>
        <taxon>Micrococcales</taxon>
        <taxon>Promicromonosporaceae</taxon>
        <taxon>Myceligenerans</taxon>
    </lineage>
</organism>
<name>A0ABS1LH59_9MICO</name>
<accession>A0ABS1LH59</accession>
<keyword evidence="2" id="KW-0479">Metal-binding</keyword>
<evidence type="ECO:0000256" key="2">
    <source>
        <dbReference type="ARBA" id="ARBA00022723"/>
    </source>
</evidence>
<dbReference type="PANTHER" id="PTHR42796">
    <property type="entry name" value="FUMARYLACETOACETATE HYDROLASE DOMAIN-CONTAINING PROTEIN 2A-RELATED"/>
    <property type="match status" value="1"/>
</dbReference>
<feature type="domain" description="Fumarylacetoacetase-like C-terminal" evidence="3">
    <location>
        <begin position="73"/>
        <end position="275"/>
    </location>
</feature>
<dbReference type="SUPFAM" id="SSF56529">
    <property type="entry name" value="FAH"/>
    <property type="match status" value="1"/>
</dbReference>
<comment type="similarity">
    <text evidence="1">Belongs to the FAH family.</text>
</comment>
<dbReference type="InterPro" id="IPR036663">
    <property type="entry name" value="Fumarylacetoacetase_C_sf"/>
</dbReference>
<evidence type="ECO:0000313" key="4">
    <source>
        <dbReference type="EMBL" id="MBL0885153.1"/>
    </source>
</evidence>
<dbReference type="Gene3D" id="3.90.850.10">
    <property type="entry name" value="Fumarylacetoacetase-like, C-terminal domain"/>
    <property type="match status" value="1"/>
</dbReference>
<gene>
    <name evidence="4" type="ORF">HGK34_02455</name>
</gene>
<proteinExistence type="inferred from homology"/>
<evidence type="ECO:0000256" key="1">
    <source>
        <dbReference type="ARBA" id="ARBA00010211"/>
    </source>
</evidence>
<dbReference type="Pfam" id="PF01557">
    <property type="entry name" value="FAA_hydrolase"/>
    <property type="match status" value="1"/>
</dbReference>
<dbReference type="PANTHER" id="PTHR42796:SF4">
    <property type="entry name" value="FUMARYLACETOACETATE HYDROLASE DOMAIN-CONTAINING PROTEIN 2A"/>
    <property type="match status" value="1"/>
</dbReference>
<protein>
    <submittedName>
        <fullName evidence="4">Fumarylacetoacetate hydrolase family protein</fullName>
    </submittedName>
</protein>
<dbReference type="GO" id="GO:0016787">
    <property type="term" value="F:hydrolase activity"/>
    <property type="evidence" value="ECO:0007669"/>
    <property type="project" value="UniProtKB-KW"/>
</dbReference>
<sequence>MRIANLAGRLHLLTEAGAIDVADAGGGRFDPDPQQIYSQWAAFRTWADSAELPPGRPYDPADLGSPVPAPAQLIAVGLNYRDHAAEAGFAEPEGLPPVFGKFVSSISGPRTDVRLPEGDVDWEIELAVVIGAAASAVAEERAIGHVAGYTVAQDLSERRLQFSGPAPQWGLSKSYAGFTPLGPWLVTPDELPDMLSLTAELNGETVQDGNTADLIHPVRRLVARLSEVVTLLPGDVILTGTPAGVGMGRKPPRYLRPGDVLTSTIDGIGTLEQRFTRGLHGPTP</sequence>
<comment type="caution">
    <text evidence="4">The sequence shown here is derived from an EMBL/GenBank/DDBJ whole genome shotgun (WGS) entry which is preliminary data.</text>
</comment>
<evidence type="ECO:0000259" key="3">
    <source>
        <dbReference type="Pfam" id="PF01557"/>
    </source>
</evidence>
<dbReference type="EMBL" id="JABBYC010000002">
    <property type="protein sequence ID" value="MBL0885153.1"/>
    <property type="molecule type" value="Genomic_DNA"/>
</dbReference>
<dbReference type="RefSeq" id="WP_201844991.1">
    <property type="nucleotide sequence ID" value="NZ_JABBYC010000002.1"/>
</dbReference>
<reference evidence="4 5" key="1">
    <citation type="journal article" date="2021" name="Arch. Microbiol.">
        <title>Myceligenerans indicum sp. nov., an actinobacterium isolated from mangrove sediment of Sundarbans, India.</title>
        <authorList>
            <person name="Asha K."/>
            <person name="Bhadury P."/>
        </authorList>
    </citation>
    <scope>NUCLEOTIDE SEQUENCE [LARGE SCALE GENOMIC DNA]</scope>
    <source>
        <strain evidence="4 5">I2</strain>
    </source>
</reference>
<dbReference type="InterPro" id="IPR011234">
    <property type="entry name" value="Fumarylacetoacetase-like_C"/>
</dbReference>
<keyword evidence="4" id="KW-0378">Hydrolase</keyword>
<evidence type="ECO:0000313" key="5">
    <source>
        <dbReference type="Proteomes" id="UP000675409"/>
    </source>
</evidence>
<dbReference type="InterPro" id="IPR051121">
    <property type="entry name" value="FAH"/>
</dbReference>